<dbReference type="KEGG" id="smx:SM11_pC0074"/>
<evidence type="ECO:0008006" key="4">
    <source>
        <dbReference type="Google" id="ProtNLM"/>
    </source>
</evidence>
<dbReference type="Proteomes" id="UP000009045">
    <property type="component" value="Plasmid pSmeSM11c"/>
</dbReference>
<evidence type="ECO:0000256" key="1">
    <source>
        <dbReference type="SAM" id="MobiDB-lite"/>
    </source>
</evidence>
<proteinExistence type="predicted"/>
<organism evidence="2 3">
    <name type="scientific">Sinorhizobium meliloti (strain SM11)</name>
    <dbReference type="NCBI Taxonomy" id="707241"/>
    <lineage>
        <taxon>Bacteria</taxon>
        <taxon>Pseudomonadati</taxon>
        <taxon>Pseudomonadota</taxon>
        <taxon>Alphaproteobacteria</taxon>
        <taxon>Hyphomicrobiales</taxon>
        <taxon>Rhizobiaceae</taxon>
        <taxon>Sinorhizobium/Ensifer group</taxon>
        <taxon>Sinorhizobium</taxon>
    </lineage>
</organism>
<dbReference type="AlphaFoldDB" id="F7XAW3"/>
<dbReference type="HOGENOM" id="CLU_176302_0_0_5"/>
<accession>F7XAW3</accession>
<reference evidence="2 3" key="1">
    <citation type="journal article" date="2011" name="J. Biotechnol.">
        <title>The complete genome sequence of the dominant Sinorhizobium meliloti field isolate SM11 extends the S. meliloti pan-genome.</title>
        <authorList>
            <person name="Schneiker-Bekel S."/>
            <person name="Wibberg D."/>
            <person name="Bekel T."/>
            <person name="Blom J."/>
            <person name="Linke B."/>
            <person name="Neuweger H."/>
            <person name="Stiens M."/>
            <person name="Vorholter F.J."/>
            <person name="Weidner S."/>
            <person name="Goesmann A."/>
            <person name="Puhler A."/>
            <person name="Schluter A."/>
        </authorList>
    </citation>
    <scope>NUCLEOTIDE SEQUENCE [LARGE SCALE GENOMIC DNA]</scope>
    <source>
        <strain evidence="2 3">SM11</strain>
        <plasmid evidence="3">pSmeSM11c</plasmid>
    </source>
</reference>
<gene>
    <name evidence="2" type="ordered locus">SM11_pC0074</name>
</gene>
<dbReference type="EMBL" id="CP001831">
    <property type="protein sequence ID" value="AEH81147.1"/>
    <property type="molecule type" value="Genomic_DNA"/>
</dbReference>
<feature type="region of interest" description="Disordered" evidence="1">
    <location>
        <begin position="93"/>
        <end position="115"/>
    </location>
</feature>
<sequence>MVAMPMKIFIDVEEAAERLEELIDLACRQDEVYVCRAGWPIAQLSFFSGGDDSPSDEIAGTLPDTAHRPGSKLVEDGKVSSVDAVWMLAAEGKPRREHDMTSAHDDLYDEDRLPR</sequence>
<protein>
    <recommendedName>
        <fullName evidence="4">Prevent-host-death family protein</fullName>
    </recommendedName>
</protein>
<keyword evidence="2" id="KW-0614">Plasmid</keyword>
<evidence type="ECO:0000313" key="3">
    <source>
        <dbReference type="Proteomes" id="UP000009045"/>
    </source>
</evidence>
<dbReference type="PATRIC" id="fig|707241.3.peg.4088"/>
<feature type="region of interest" description="Disordered" evidence="1">
    <location>
        <begin position="53"/>
        <end position="73"/>
    </location>
</feature>
<name>F7XAW3_SINMM</name>
<geneLocation type="plasmid" evidence="2 3">
    <name>pSmeSM11c</name>
</geneLocation>
<evidence type="ECO:0000313" key="2">
    <source>
        <dbReference type="EMBL" id="AEH81147.1"/>
    </source>
</evidence>